<organism evidence="3 4">
    <name type="scientific">Ramlibacter monticola</name>
    <dbReference type="NCBI Taxonomy" id="1926872"/>
    <lineage>
        <taxon>Bacteria</taxon>
        <taxon>Pseudomonadati</taxon>
        <taxon>Pseudomonadota</taxon>
        <taxon>Betaproteobacteria</taxon>
        <taxon>Burkholderiales</taxon>
        <taxon>Comamonadaceae</taxon>
        <taxon>Ramlibacter</taxon>
    </lineage>
</organism>
<feature type="domain" description="Immunoglobulin" evidence="2">
    <location>
        <begin position="2546"/>
        <end position="2671"/>
    </location>
</feature>
<dbReference type="InterPro" id="IPR010620">
    <property type="entry name" value="SBBP_repeat"/>
</dbReference>
<dbReference type="InterPro" id="IPR003599">
    <property type="entry name" value="Ig_sub"/>
</dbReference>
<dbReference type="Proteomes" id="UP000599109">
    <property type="component" value="Unassembled WGS sequence"/>
</dbReference>
<feature type="compositionally biased region" description="Acidic residues" evidence="1">
    <location>
        <begin position="4811"/>
        <end position="4822"/>
    </location>
</feature>
<dbReference type="SUPFAM" id="SSF63829">
    <property type="entry name" value="Calcium-dependent phosphotriesterase"/>
    <property type="match status" value="1"/>
</dbReference>
<keyword evidence="4" id="KW-1185">Reference proteome</keyword>
<dbReference type="Gene3D" id="2.60.40.3440">
    <property type="match status" value="4"/>
</dbReference>
<dbReference type="RefSeq" id="WP_201672465.1">
    <property type="nucleotide sequence ID" value="NZ_JAEQNE010000001.1"/>
</dbReference>
<feature type="compositionally biased region" description="Pro residues" evidence="1">
    <location>
        <begin position="4606"/>
        <end position="4643"/>
    </location>
</feature>
<comment type="caution">
    <text evidence="3">The sequence shown here is derived from an EMBL/GenBank/DDBJ whole genome shotgun (WGS) entry which is preliminary data.</text>
</comment>
<dbReference type="Pfam" id="PF17963">
    <property type="entry name" value="Big_9"/>
    <property type="match status" value="11"/>
</dbReference>
<feature type="region of interest" description="Disordered" evidence="1">
    <location>
        <begin position="4808"/>
        <end position="4837"/>
    </location>
</feature>
<feature type="domain" description="Immunoglobulin" evidence="2">
    <location>
        <begin position="3021"/>
        <end position="3162"/>
    </location>
</feature>
<evidence type="ECO:0000256" key="1">
    <source>
        <dbReference type="SAM" id="MobiDB-lite"/>
    </source>
</evidence>
<gene>
    <name evidence="3" type="ORF">JJ685_01825</name>
</gene>
<dbReference type="EMBL" id="JAEQNE010000001">
    <property type="protein sequence ID" value="MBL0389872.1"/>
    <property type="molecule type" value="Genomic_DNA"/>
</dbReference>
<dbReference type="NCBIfam" id="NF012211">
    <property type="entry name" value="tand_rpt_95"/>
    <property type="match status" value="34"/>
</dbReference>
<feature type="domain" description="Immunoglobulin" evidence="2">
    <location>
        <begin position="2831"/>
        <end position="2972"/>
    </location>
</feature>
<feature type="domain" description="Immunoglobulin" evidence="2">
    <location>
        <begin position="1786"/>
        <end position="1927"/>
    </location>
</feature>
<dbReference type="Gene3D" id="2.60.40.1200">
    <property type="match status" value="1"/>
</dbReference>
<evidence type="ECO:0000313" key="4">
    <source>
        <dbReference type="Proteomes" id="UP000599109"/>
    </source>
</evidence>
<proteinExistence type="predicted"/>
<reference evidence="3 4" key="1">
    <citation type="journal article" date="2017" name="Int. J. Syst. Evol. Microbiol.">
        <title>Ramlibacter monticola sp. nov., isolated from forest soil.</title>
        <authorList>
            <person name="Chaudhary D.K."/>
            <person name="Kim J."/>
        </authorList>
    </citation>
    <scope>NUCLEOTIDE SEQUENCE [LARGE SCALE GENOMIC DNA]</scope>
    <source>
        <strain evidence="3 4">KACC 19175</strain>
    </source>
</reference>
<dbReference type="PANTHER" id="PTHR34720">
    <property type="entry name" value="MICROCYSTIN DEPENDENT PROTEIN"/>
    <property type="match status" value="1"/>
</dbReference>
<accession>A0A936YXP9</accession>
<dbReference type="PANTHER" id="PTHR34720:SF9">
    <property type="entry name" value="BLR4714 PROTEIN"/>
    <property type="match status" value="1"/>
</dbReference>
<feature type="region of interest" description="Disordered" evidence="1">
    <location>
        <begin position="4602"/>
        <end position="4649"/>
    </location>
</feature>
<dbReference type="Pfam" id="PF17892">
    <property type="entry name" value="Cadherin_5"/>
    <property type="match status" value="24"/>
</dbReference>
<feature type="domain" description="Immunoglobulin" evidence="2">
    <location>
        <begin position="3211"/>
        <end position="3352"/>
    </location>
</feature>
<dbReference type="Gene3D" id="2.60.40.2810">
    <property type="match status" value="30"/>
</dbReference>
<name>A0A936YXP9_9BURK</name>
<evidence type="ECO:0000259" key="2">
    <source>
        <dbReference type="SMART" id="SM00409"/>
    </source>
</evidence>
<dbReference type="SMART" id="SM00409">
    <property type="entry name" value="IG"/>
    <property type="match status" value="8"/>
</dbReference>
<dbReference type="Pfam" id="PF25778">
    <property type="entry name" value="DUF7948"/>
    <property type="match status" value="1"/>
</dbReference>
<dbReference type="InterPro" id="IPR057708">
    <property type="entry name" value="DUF7948"/>
</dbReference>
<feature type="domain" description="Immunoglobulin" evidence="2">
    <location>
        <begin position="3496"/>
        <end position="3637"/>
    </location>
</feature>
<dbReference type="Pfam" id="PF06739">
    <property type="entry name" value="SBBP"/>
    <property type="match status" value="2"/>
</dbReference>
<evidence type="ECO:0000313" key="3">
    <source>
        <dbReference type="EMBL" id="MBL0389872.1"/>
    </source>
</evidence>
<dbReference type="InterPro" id="IPR041690">
    <property type="entry name" value="Cadherin_5"/>
</dbReference>
<feature type="domain" description="Immunoglobulin" evidence="2">
    <location>
        <begin position="2356"/>
        <end position="2497"/>
    </location>
</feature>
<feature type="domain" description="Immunoglobulin" evidence="2">
    <location>
        <begin position="1976"/>
        <end position="2117"/>
    </location>
</feature>
<sequence length="4837" mass="477217">MLTHWLRRKKDKPPRPQRIAPHAEWLEPRLLYSADAGGLLGLDTAIAPAAEQRTLDAGFEYGGEASATTGALAADAVRAAYALTPLQFEADAGQLGEGVDFAASGLGYAVRLSGGSAELLLEGAAQPVRLELVGADPAAPEGQDLLATRSNYLVGADSSRWITDIVNYGSVLYRDVYEGIDVRYYGNQQQLEYDFVLDPGADATQLRLKFDGIESANVDANGDLVLKVAGTDRDLRFKAPVSYQEGAAGREAVESRYELQADGTVRIAVGAYDRSRALVVDPVLAHATYLGDVGSETAMAVAVGRDGSVYVTGHTNSNTGSFGAVVPGGADGNDSYVAKFSADLTRLLYVTRVGGSAGEAGQAIAVDADGNAVVAGWTKSGDFAVTAGADQATRTSGNPQEAFVYKLNSAGNALVFGTYFGAAGNTDMGSGVAIDQGGNIYVAGTVSGESDNAFLNKYTAGGTPVYKTQYGGIGGDDGATGIAVDAAGNAYIVGDTRSTGNVTLHGAQVTRPGSFDGFLAKFDGAGDLAYATYIGAGKADFTTGVAVDANGRAYVIGRTRDAVASGFVTTAGAFATTPHGHEAGFLRIYDTSLAGAASLVYSSFLGGSRDAAGGLSATLNDSPTGIAVADGLVVIVGHTDASDLPTTADAYSRINTSGDTGFALVLAPQRGGASDLVYGTYFGTGLVTGGVAWAGDQFYLVGSTTNSGIALATPDGYQPLYGGGGEAVVALFSGFNNVAPVLVGSNDLDGQLEDVPASGTLVGDLVAGHVSDADAGAFRGIAVTGVDTGNGSWEFTRDGGSTWATLAPPAAGSALLLNADALTRVRFVPAADYAGGSSITFRAWDRTSGTAGSVVVVPESGGRSAFSVREATAAVAVAPVNDAPRLGPDHLGATEDQALTIAPATLLGNDLDVEGDGFTVTGVGAATGGSVALSDGEIVFTPAPDFNGTASFEYTVTDANGASATGLVTVTVAAVNDAPTGVAAPLDTDEDTPLTITPATLLAQFSDVDGDTLTVIGVANGTGGTVALSGGNLVFTPRADFSGAGSFSYTVSDGHGGAVSVTVAVNVAPVNDPPVVANDTATASLNLAIDIPASTLLANDTDADGDTLTIVSVGGAAHGSVTLSGSTIRFVPDLLYLGNQAEFTYTVSDGHGATATGTVHVSVLLSNNLPEAVNDSVSATEDVPLAIAAGDLLANDTDPDLFDVLAITSVDSGTGGTVTLSGETITFTPDADFNGTARFTYTVADKDGATATGVVTVDVAPANDAPRLADDTVSGVEDQRVVIEQAALLGNDTDVDDGVLAIVSVQSATGGSVDFSGGDIVFTPDLDFNGRASFTYTVRDPAGLESTATVWVDLAAVNDAPVLGSVVLGTDEDTALPIDIGDLLGRAADAEGDALTIVGVANGTGGTVTLSGASIVFTPAADFNGNAQFSYTVSDGQGGTTTGALTVVVGAVNDAPEAGGDALAGTEDEALTIASESLLGNDSDQDGDVLAITDVESISGGAVVLAGGRIVFTPTPDFDGAASFRYAVSDGHGGTATAVVTVDLAAVNDPPQAADDTVSGGVEDQPLTIDAAALLANDTDVEGRALAIIGVADVVGGTVSLLPSGDVLFTPAPDFAGAAGFTYLVSDGNGGTATGFVTVNVAGVNDGPLAGDDSVTATEDQPLTILPGTLLGNDSDVDADALTIMGVTSGTGGTVTLVGGNIVFTPTANFNGAGTFTYTVSDGNGGTATATVTVTVASVNDQPQAGNDSVTATEDQPLTILPGMLLGNDSDVDADTLTITGVTSGTGGTVALVGGSIVFTPTANFNGAGSFTYTVSDSNGGTATGLVTVNVVGVNDGPVAGDDSVTATEDQPLTILPGTLLGNDSDVDADTLTITDVTSGTGGTVTLVGGNIVFTPIANFNGAGSFTYTVSDGNGGTATATVTVVVTPVNDQPQAGNDSVTATEDQPLTILPGTLLGNDSDVDPDTLTITGVTGGSGGTVALVGGNIVFTPTANFNGAGSFTYTVSDGNGGTATATVTVTVASVNDQPQAGNDSVTATEDQPLTILPGTLLGNDSDVDADTLTITGVTSGTGGTVTLVGGNIVFTPIANFNGAGSFTYTVSDGNGGTATATVTVTVASVNDQPQAGNDSVTATEDQPLTILPGMLLGNDSDVDADTLTITGVTSGTGGTVTLVGGNIVFTPTANFNGAGSFTYTVSDGNGGIATATVTVNVAAVNDGPVTADDTVTGSEDQPLTILPGSLLANDTDVDADTLTITGVTGGTGGTVALVGGNIVFTPTGNFNGTGSFTYTVSDGNGGTTTATVTVTVASVNDQPQVGDDSVAATEDQPLTILPGTLLGNDDDVDPDTLTITGVTSGTGGIVALVGGNIVFTPTANFNGAGNFTYTVSDGNGGTATATVTVNVAGVNDGPVAGDDSVTVTEDQPLTILPGMLLGNDSDVDADALTITGVTSGAGGTVALVGSSIVFTPIANFNGAGSFTYTVSDGNGGTATATVTVNVAAVNDGPVTGDDTVTGSEDQPLTILPGTLFANDSDVDADTLTITDVTSGTGGTVALVGGNIVFTPTVNFNGAANFTYTVSDGNGGTTTATVTVTVTPINDQPQAGNDSVTATEDQPLSILPGTLLANDSDVDADTLTITGVTSGTGGTVTLVGGNIVFTPTGNFNGTGSFTYTVSDGNGDTTTATVTVTVASVNDQPQAGNDSVAATEDQPLTILPATLLANDTDVDADTLTITGVTSGTGGTVALVGSNIVFTPAANFNGAGSFTYTVSDGKGGTATATVTVIVADVNDGPVAGDDSVTAIEDQPLTILPGTLLGNDSDVDADTLTITGVTSGTGGTVALVGGNIVFTPSANFNGAGSFTYTVSDGHGGITTAAVTVTVASVNDQPQAGNDSVTATEDQPLTILPGTLLANDTDVDADTLTITGVTGGTGGTVTLVGGNIVFTPIANFNGAVSFSYTVTDGNGGTATGTVTVNVAAVNDGPVAGDDSVTAIEDQPLTILPGTLVGNDSDVDADALTITGVSGGTGGTVALVGGSIVFTPTANFNGAGSFTYTVSDSNGGTATGLVTVNVAGVNDGPVAGDDSVTATEDQPLTILPGMLLGNDSDVDADALTITGVTSGSGGTVALVGSSIVFTPIANFNGAGNFTYTVSDGNGGTTTATVTVTVASVNDQPQAGDDSVTATEDQPLTILPGTLLGNDSDSDGDTLTITGVTGGTGGTVALVGGNIVFTPTANFNGAGSFTYTVSDGKGGTATSTVTVNVAGVNDGPVGGDDSVTGTEDQPLTILPGALIGNDSDVDTDALTIIGVTGGTGGTVTLVGGNIVFTPTGNFNGAGSFIYTVSDGKGGIATARVNVTVDPVNDQPEAGNDSVTAAEDQPLTILPGTLLGNDSDVDADTLTITGVTSGTGGTVALVGGNVLFTPTANFNGAGSFTYTVGDGNGGTATATVTVNVASVNDAPAAGNDAFVATEDQPLTIAPPTLLANDSDVDADSLTITGGTGGTGGTVALVGGNIVFTPTANFNGAGSFTYTVSDGNGGTTTATVTVTVASVNDQPQAGDDSVTATEDQPLTILPGSLLANDSDVDADTLTITGVTSGTGGTVALVGGKIVFTPTANFNGGGSFTYTVSDGNGGTTTATVTVTVASVNDQPQAGNDSVTATEDQPLTILPTTLLANDTDVDADTLTITGVTGGTGGTVSLVGGNIVFTPTSNFNGAGSFTYTVSDGNGGTATATVTVNVAAMNDGPVAGDDSVTAIEDQPLTILPATLLSNDSDVDADALTITGVTSGAGGAVALVGGNIVFAPTANFNGAGNFTYTVSDGKGGITTATVNVTVDPINDQPQAGDDSVTATEDQPLTILPGMLLGNDSDVDADALTITGVTGGTGGTVSLVGGNIVFTPTSNFNGAGSFTYTVSDGNGGTATATVTINVAAVNDGPLAGDDSVTATEDQPLTILPGTLLGNDTDADADSLTITGVTSSTGGAVALVGGNIVFTPTANFNGTGSFTYTVSDGNGGTATATVTVNVASVNDAPAAVNDALAATEDQPLTIAPPTLLANDSDAEGDALSITSVTSGTGGTVRLVNGAIVFTPAADFNGPATFTYTVSDGNGGTATAKVTLDVAAVDDPTVITDDAATGTEDGLVAGNVLANDVDPDSALAIASFRIAGNDYAAGSSVALRGVGTLTLAAGGNWSFRPEADWNGEVLQVAYTTSTGATGVLAIRVSPVNDAPVRSGTPQEVAVSEGATASLGFAGISYGVGGGSDEAASQVLTVRVTGLPSALGTITLADGTVVASGSRYTVAQLQGMVFHAAVGTSGSATFSFNVSDDAGGTDTLSEQLTIRVANQAPVLDGANVLPSVREDASDNAGIRVEDLLAGHASDPGGRVGVAVVSASSSAGQWQFSRDGGAHWSNFEGVSAASAELLWGDGQTRIRFVADADWNGTATGLAFCAWDGSGGTAGAARADTTVNGGSSAFSAATATASITVDAVNDAPTPIGVQAGTIGIDSAAAARSLAELAWSYATGGGGDEAGQALTVTFTALPPDHLGTLVLADGTTPVVAGRSYTPEQLRGLRFVATSASADGTAEVQWMVRDDGGTARGGVDQAAGGVRITVVGQVPPPPPSQPLTPPAPAVPPLSPTQPATSAPPAPSPATPPATARPAGAVAEDPLVAPAAPVATLPVVNEVARLRVAEPPDTARVMGLGSLASTDLKFAGLLGQGDFSFELTGLNFELSSARMGAEQFQQSLRSGVFVEELNRLREQLHEEFDLDRSLSVSVAGLSLGVSVAYVLWLVRGGVLVGSYLSALPAWRLLDPLPVLARAGEEEEDEDEDETFDSQPGEGADPLRGFS</sequence>
<protein>
    <submittedName>
        <fullName evidence="3">Tandem-95 repeat protein</fullName>
    </submittedName>
</protein>